<dbReference type="PANTHER" id="PTHR39087">
    <property type="entry name" value="UPF0104 MEMBRANE PROTEIN MJ1595"/>
    <property type="match status" value="1"/>
</dbReference>
<dbReference type="AlphaFoldDB" id="A0A6H2EHY3"/>
<dbReference type="RefSeq" id="WP_168917117.1">
    <property type="nucleotide sequence ID" value="NZ_CP050804.1"/>
</dbReference>
<evidence type="ECO:0000256" key="5">
    <source>
        <dbReference type="ARBA" id="ARBA00023136"/>
    </source>
</evidence>
<sequence>MKTTQTTAEVTDDPSTRVLLVDAPQRWMRQPADLIGALGAFASIGIVVVLSMYARLTVLGVTSDVRAATSSFVEQIFFVPINILEGLVSFFVPVAVVGTIIFRRRWRTVVTAVLATIVTVALTTMTGMIAQQIVHARSASVVSPLHMFTDSTPYLAAISALLTIAGTFRGSRLVRWGWILTVALAFLLVLQGRQNLPSTVATVLLGVGIALLVRFIIGTFPRRVTGARFVDLIKRAGVDPQEIIRCDSEICDEVVAWSVLSYAPLGYTDSGAIRRLARMWQNADNALVPSAAFTQSLPSTIGPASGVNAREMAYHARSSYPMFRPVSVSRTYLVRDRQDLVYHVHVLDEDRLIVGAMADLWRQLRLKITYREGSRTLHDAAQQHVLMQLATEKAKVSPRLFVGDAHADSTVCVVYRVSHSPLLDDVDGRTITDEALDSFWQHLQQAHVRGISHGDIHAGCVRLTADGLHITNWQDGSLLTSETVRFVDLAQGLTMLAGVVGIDRAVDSFTRAMPFERVMSVVPLLQKTIMPARTREDFPKSKDIGRIRQALEDRLPDTGSMEPVELNRFSPKTIITVSLGVFAIYFLAASVNFTDLSLAIQAANPMWMMLSFGAGLLTYLGAAITLKAYTQEHIPLGQSVLIQVVASLVTLVAPAGIGPAALNLRFLQKKNVDTAPALATVTVVQLAQFITTVFSLIVLTLVTGELGALSMPSQSIVISIVLALVAIGAIFVIRPLRSWIFAKIQPTVEQIWPRLVWLGTHPRRLAFGFLGSMIMTVAFVACFGFALGSFGYQLPLVTLAVTYLVSNSVGSLVPSPGGIGPVEAALTGGLVLTGIPYSVALSTAVLYRLFTFWGRVPLGWIALQIATKRNYI</sequence>
<feature type="transmembrane region" description="Helical" evidence="6">
    <location>
        <begin position="606"/>
        <end position="628"/>
    </location>
</feature>
<protein>
    <submittedName>
        <fullName evidence="7">Flippase-like domain-containing protein</fullName>
    </submittedName>
</protein>
<accession>A0A6H2EHY3</accession>
<feature type="transmembrane region" description="Helical" evidence="6">
    <location>
        <begin position="76"/>
        <end position="102"/>
    </location>
</feature>
<reference evidence="7 8" key="1">
    <citation type="submission" date="2020-03" db="EMBL/GenBank/DDBJ databases">
        <title>Complete genome of Arcanobacterium buesumensis sp. nov. strain 2701.</title>
        <authorList>
            <person name="Borowiak M."/>
            <person name="Alssahen M."/>
            <person name="Laemmler C."/>
            <person name="Malorny B."/>
            <person name="Hassan A."/>
            <person name="Prenger-Berninghoff E."/>
            <person name="Ploetz M."/>
            <person name="Abdulmawjood A."/>
        </authorList>
    </citation>
    <scope>NUCLEOTIDE SEQUENCE [LARGE SCALE GENOMIC DNA]</scope>
    <source>
        <strain evidence="7 8">2701</strain>
    </source>
</reference>
<keyword evidence="5 6" id="KW-0472">Membrane</keyword>
<feature type="transmembrane region" description="Helical" evidence="6">
    <location>
        <begin position="765"/>
        <end position="787"/>
    </location>
</feature>
<dbReference type="PANTHER" id="PTHR39087:SF2">
    <property type="entry name" value="UPF0104 MEMBRANE PROTEIN MJ1595"/>
    <property type="match status" value="1"/>
</dbReference>
<gene>
    <name evidence="7" type="ORF">HC352_00655</name>
</gene>
<feature type="transmembrane region" description="Helical" evidence="6">
    <location>
        <begin position="151"/>
        <end position="168"/>
    </location>
</feature>
<evidence type="ECO:0000256" key="6">
    <source>
        <dbReference type="SAM" id="Phobius"/>
    </source>
</evidence>
<dbReference type="InterPro" id="IPR022791">
    <property type="entry name" value="L-PG_synthase/AglD"/>
</dbReference>
<dbReference type="EMBL" id="CP050804">
    <property type="protein sequence ID" value="QJC21175.1"/>
    <property type="molecule type" value="Genomic_DNA"/>
</dbReference>
<dbReference type="Pfam" id="PF03706">
    <property type="entry name" value="LPG_synthase_TM"/>
    <property type="match status" value="1"/>
</dbReference>
<dbReference type="NCBIfam" id="TIGR00374">
    <property type="entry name" value="flippase-like domain"/>
    <property type="match status" value="1"/>
</dbReference>
<keyword evidence="2" id="KW-1003">Cell membrane</keyword>
<evidence type="ECO:0000256" key="3">
    <source>
        <dbReference type="ARBA" id="ARBA00022692"/>
    </source>
</evidence>
<feature type="transmembrane region" description="Helical" evidence="6">
    <location>
        <begin position="640"/>
        <end position="662"/>
    </location>
</feature>
<proteinExistence type="predicted"/>
<dbReference type="Proteomes" id="UP000502298">
    <property type="component" value="Chromosome"/>
</dbReference>
<organism evidence="7 8">
    <name type="scientific">Arcanobacterium buesumense</name>
    <dbReference type="NCBI Taxonomy" id="2722751"/>
    <lineage>
        <taxon>Bacteria</taxon>
        <taxon>Bacillati</taxon>
        <taxon>Actinomycetota</taxon>
        <taxon>Actinomycetes</taxon>
        <taxon>Actinomycetales</taxon>
        <taxon>Actinomycetaceae</taxon>
        <taxon>Arcanobacterium</taxon>
    </lineage>
</organism>
<dbReference type="GO" id="GO:0005886">
    <property type="term" value="C:plasma membrane"/>
    <property type="evidence" value="ECO:0007669"/>
    <property type="project" value="UniProtKB-SubCell"/>
</dbReference>
<comment type="subcellular location">
    <subcellularLocation>
        <location evidence="1">Cell membrane</location>
        <topology evidence="1">Multi-pass membrane protein</topology>
    </subcellularLocation>
</comment>
<feature type="transmembrane region" description="Helical" evidence="6">
    <location>
        <begin position="574"/>
        <end position="594"/>
    </location>
</feature>
<feature type="transmembrane region" description="Helical" evidence="6">
    <location>
        <begin position="794"/>
        <end position="813"/>
    </location>
</feature>
<feature type="transmembrane region" description="Helical" evidence="6">
    <location>
        <begin position="34"/>
        <end position="56"/>
    </location>
</feature>
<feature type="transmembrane region" description="Helical" evidence="6">
    <location>
        <begin position="196"/>
        <end position="217"/>
    </location>
</feature>
<keyword evidence="8" id="KW-1185">Reference proteome</keyword>
<name>A0A6H2EHY3_9ACTO</name>
<feature type="transmembrane region" description="Helical" evidence="6">
    <location>
        <begin position="109"/>
        <end position="131"/>
    </location>
</feature>
<evidence type="ECO:0000256" key="1">
    <source>
        <dbReference type="ARBA" id="ARBA00004651"/>
    </source>
</evidence>
<feature type="transmembrane region" description="Helical" evidence="6">
    <location>
        <begin position="715"/>
        <end position="733"/>
    </location>
</feature>
<keyword evidence="3 6" id="KW-0812">Transmembrane</keyword>
<evidence type="ECO:0000313" key="8">
    <source>
        <dbReference type="Proteomes" id="UP000502298"/>
    </source>
</evidence>
<keyword evidence="4 6" id="KW-1133">Transmembrane helix</keyword>
<feature type="transmembrane region" description="Helical" evidence="6">
    <location>
        <begin position="682"/>
        <end position="703"/>
    </location>
</feature>
<evidence type="ECO:0000256" key="2">
    <source>
        <dbReference type="ARBA" id="ARBA00022475"/>
    </source>
</evidence>
<dbReference type="KEGG" id="arca:HC352_00655"/>
<feature type="transmembrane region" description="Helical" evidence="6">
    <location>
        <begin position="825"/>
        <end position="847"/>
    </location>
</feature>
<evidence type="ECO:0000313" key="7">
    <source>
        <dbReference type="EMBL" id="QJC21175.1"/>
    </source>
</evidence>
<feature type="transmembrane region" description="Helical" evidence="6">
    <location>
        <begin position="173"/>
        <end position="190"/>
    </location>
</feature>
<evidence type="ECO:0000256" key="4">
    <source>
        <dbReference type="ARBA" id="ARBA00022989"/>
    </source>
</evidence>